<keyword evidence="1" id="KW-0472">Membrane</keyword>
<dbReference type="InterPro" id="IPR025588">
    <property type="entry name" value="YcxB-like_C"/>
</dbReference>
<comment type="caution">
    <text evidence="3">The sequence shown here is derived from an EMBL/GenBank/DDBJ whole genome shotgun (WGS) entry which is preliminary data.</text>
</comment>
<organism evidence="3 4">
    <name type="scientific">Saccharopolyspora oryzae</name>
    <dbReference type="NCBI Taxonomy" id="2997343"/>
    <lineage>
        <taxon>Bacteria</taxon>
        <taxon>Bacillati</taxon>
        <taxon>Actinomycetota</taxon>
        <taxon>Actinomycetes</taxon>
        <taxon>Pseudonocardiales</taxon>
        <taxon>Pseudonocardiaceae</taxon>
        <taxon>Saccharopolyspora</taxon>
    </lineage>
</organism>
<keyword evidence="4" id="KW-1185">Reference proteome</keyword>
<feature type="domain" description="YcxB-like C-terminal" evidence="2">
    <location>
        <begin position="96"/>
        <end position="150"/>
    </location>
</feature>
<dbReference type="Proteomes" id="UP001210380">
    <property type="component" value="Unassembled WGS sequence"/>
</dbReference>
<reference evidence="3 4" key="1">
    <citation type="submission" date="2022-11" db="EMBL/GenBank/DDBJ databases">
        <title>Draft genome sequence of Saccharopolyspora sp. WRP15-2 isolated from rhizosphere soils of wild rice in Thailand.</title>
        <authorList>
            <person name="Duangmal K."/>
            <person name="Kammanee S."/>
            <person name="Muangham S."/>
        </authorList>
    </citation>
    <scope>NUCLEOTIDE SEQUENCE [LARGE SCALE GENOMIC DNA]</scope>
    <source>
        <strain evidence="3 4">WRP15-2</strain>
    </source>
</reference>
<dbReference type="RefSeq" id="WP_270952521.1">
    <property type="nucleotide sequence ID" value="NZ_JAQGLA010000069.1"/>
</dbReference>
<keyword evidence="1" id="KW-1133">Transmembrane helix</keyword>
<evidence type="ECO:0000259" key="2">
    <source>
        <dbReference type="Pfam" id="PF14317"/>
    </source>
</evidence>
<evidence type="ECO:0000313" key="3">
    <source>
        <dbReference type="EMBL" id="MDA3629500.1"/>
    </source>
</evidence>
<gene>
    <name evidence="3" type="ORF">OU415_28995</name>
</gene>
<evidence type="ECO:0000256" key="1">
    <source>
        <dbReference type="SAM" id="Phobius"/>
    </source>
</evidence>
<keyword evidence="1" id="KW-0812">Transmembrane</keyword>
<evidence type="ECO:0000313" key="4">
    <source>
        <dbReference type="Proteomes" id="UP001210380"/>
    </source>
</evidence>
<feature type="transmembrane region" description="Helical" evidence="1">
    <location>
        <begin position="52"/>
        <end position="74"/>
    </location>
</feature>
<accession>A0ABT4V6C9</accession>
<feature type="transmembrane region" description="Helical" evidence="1">
    <location>
        <begin position="29"/>
        <end position="46"/>
    </location>
</feature>
<sequence length="156" mass="17426">MQISTSVPYDEQRLRRTLRFLANRQMKPFRILGVVVLVLGAAVLALDPTSSAGYGILAGGLVLLFAVVPITVASGMRMQSEVIKQGYHLSLTDEWAQITYPLAESRFRWQGLNRIVETPEAWYAMFGKAQALTIPKELMTPEQREEFAAFAAHLSK</sequence>
<name>A0ABT4V6C9_9PSEU</name>
<dbReference type="EMBL" id="JAQGLA010000069">
    <property type="protein sequence ID" value="MDA3629500.1"/>
    <property type="molecule type" value="Genomic_DNA"/>
</dbReference>
<protein>
    <submittedName>
        <fullName evidence="3">YcxB family protein</fullName>
    </submittedName>
</protein>
<dbReference type="Pfam" id="PF14317">
    <property type="entry name" value="YcxB"/>
    <property type="match status" value="1"/>
</dbReference>
<proteinExistence type="predicted"/>